<organism evidence="1 2">
    <name type="scientific">Archangium minus</name>
    <dbReference type="NCBI Taxonomy" id="83450"/>
    <lineage>
        <taxon>Bacteria</taxon>
        <taxon>Pseudomonadati</taxon>
        <taxon>Myxococcota</taxon>
        <taxon>Myxococcia</taxon>
        <taxon>Myxococcales</taxon>
        <taxon>Cystobacterineae</taxon>
        <taxon>Archangiaceae</taxon>
        <taxon>Archangium</taxon>
    </lineage>
</organism>
<evidence type="ECO:0008006" key="3">
    <source>
        <dbReference type="Google" id="ProtNLM"/>
    </source>
</evidence>
<reference evidence="1 2" key="1">
    <citation type="submission" date="2019-08" db="EMBL/GenBank/DDBJ databases">
        <title>Archangium and Cystobacter genomes.</title>
        <authorList>
            <person name="Chen I.-C.K."/>
            <person name="Wielgoss S."/>
        </authorList>
    </citation>
    <scope>NUCLEOTIDE SEQUENCE [LARGE SCALE GENOMIC DNA]</scope>
    <source>
        <strain evidence="1 2">Cbm 6</strain>
    </source>
</reference>
<gene>
    <name evidence="1" type="ORF">F0U60_10505</name>
</gene>
<dbReference type="Proteomes" id="UP001611383">
    <property type="component" value="Chromosome"/>
</dbReference>
<evidence type="ECO:0000313" key="2">
    <source>
        <dbReference type="Proteomes" id="UP001611383"/>
    </source>
</evidence>
<accession>A0ABY9WLJ0</accession>
<dbReference type="EMBL" id="CP043494">
    <property type="protein sequence ID" value="WNG44493.1"/>
    <property type="molecule type" value="Genomic_DNA"/>
</dbReference>
<proteinExistence type="predicted"/>
<sequence length="149" mass="16418">MLRLVSSVVVLMCLAGCGPRSPDIIWGNDEQVIRLTIGEAPRGPKDPVDITGLSLSGDLLLLEVSYGGGCAEHDFGLSWEGAFAESNPTQAWLVLFHDAHDDGCRALITQTLRFDLTSLKERWKEMYRREHGSTVLHVSGAQDSVVYEF</sequence>
<dbReference type="InterPro" id="IPR038143">
    <property type="entry name" value="NigD-like_C_dom_sf"/>
</dbReference>
<keyword evidence="2" id="KW-1185">Reference proteome</keyword>
<protein>
    <recommendedName>
        <fullName evidence="3">Lipoprotein</fullName>
    </recommendedName>
</protein>
<dbReference type="RefSeq" id="WP_395817396.1">
    <property type="nucleotide sequence ID" value="NZ_CP043494.1"/>
</dbReference>
<evidence type="ECO:0000313" key="1">
    <source>
        <dbReference type="EMBL" id="WNG44493.1"/>
    </source>
</evidence>
<name>A0ABY9WLJ0_9BACT</name>
<dbReference type="Gene3D" id="2.60.40.2370">
    <property type="entry name" value="NigD-like, C-terminal beta sandwich domain"/>
    <property type="match status" value="1"/>
</dbReference>